<organism evidence="3 4">
    <name type="scientific">Arthrobacter mobilis</name>
    <dbReference type="NCBI Taxonomy" id="2724944"/>
    <lineage>
        <taxon>Bacteria</taxon>
        <taxon>Bacillati</taxon>
        <taxon>Actinomycetota</taxon>
        <taxon>Actinomycetes</taxon>
        <taxon>Micrococcales</taxon>
        <taxon>Micrococcaceae</taxon>
        <taxon>Arthrobacter</taxon>
    </lineage>
</organism>
<name>A0A7X6K3E1_9MICC</name>
<evidence type="ECO:0000313" key="3">
    <source>
        <dbReference type="EMBL" id="NKX53410.1"/>
    </source>
</evidence>
<evidence type="ECO:0000256" key="1">
    <source>
        <dbReference type="SAM" id="MobiDB-lite"/>
    </source>
</evidence>
<feature type="region of interest" description="Disordered" evidence="1">
    <location>
        <begin position="9"/>
        <end position="48"/>
    </location>
</feature>
<evidence type="ECO:0000313" key="4">
    <source>
        <dbReference type="Proteomes" id="UP000544090"/>
    </source>
</evidence>
<dbReference type="EMBL" id="JAAZSQ010000002">
    <property type="protein sequence ID" value="NKX53410.1"/>
    <property type="molecule type" value="Genomic_DNA"/>
</dbReference>
<dbReference type="InterPro" id="IPR025338">
    <property type="entry name" value="DUF4244"/>
</dbReference>
<dbReference type="Pfam" id="PF14029">
    <property type="entry name" value="DUF4244"/>
    <property type="match status" value="1"/>
</dbReference>
<accession>A0A7X6K3E1</accession>
<evidence type="ECO:0000256" key="2">
    <source>
        <dbReference type="SAM" id="Phobius"/>
    </source>
</evidence>
<reference evidence="3 4" key="1">
    <citation type="submission" date="2020-04" db="EMBL/GenBank/DDBJ databases">
        <title>Arthrobacter sp. nov.</title>
        <authorList>
            <person name="Liu S."/>
        </authorList>
    </citation>
    <scope>NUCLEOTIDE SEQUENCE [LARGE SCALE GENOMIC DNA]</scope>
    <source>
        <strain evidence="3 4">E918</strain>
    </source>
</reference>
<keyword evidence="2" id="KW-1133">Transmembrane helix</keyword>
<protein>
    <submittedName>
        <fullName evidence="3">DUF4244 domain-containing protein</fullName>
    </submittedName>
</protein>
<keyword evidence="2" id="KW-0472">Membrane</keyword>
<comment type="caution">
    <text evidence="3">The sequence shown here is derived from an EMBL/GenBank/DDBJ whole genome shotgun (WGS) entry which is preliminary data.</text>
</comment>
<dbReference type="Proteomes" id="UP000544090">
    <property type="component" value="Unassembled WGS sequence"/>
</dbReference>
<feature type="transmembrane region" description="Helical" evidence="2">
    <location>
        <begin position="84"/>
        <end position="102"/>
    </location>
</feature>
<gene>
    <name evidence="3" type="ORF">HGG74_02420</name>
</gene>
<sequence>MLLALKKAWSRRTASAREENLEDSPAAGRGRDGWPVRAAGSVPNTGNGQLAEVIELPGAWQPRPRKRSWQVLSGSDTGMATAEYAIATLATVGFAGLLVLIMRSGEVRALLMNIIEQALSVV</sequence>
<dbReference type="AlphaFoldDB" id="A0A7X6K3E1"/>
<keyword evidence="2" id="KW-0812">Transmembrane</keyword>
<keyword evidence="4" id="KW-1185">Reference proteome</keyword>
<proteinExistence type="predicted"/>